<organism evidence="1 2">
    <name type="scientific">Flavobacterium degerlachei</name>
    <dbReference type="NCBI Taxonomy" id="229203"/>
    <lineage>
        <taxon>Bacteria</taxon>
        <taxon>Pseudomonadati</taxon>
        <taxon>Bacteroidota</taxon>
        <taxon>Flavobacteriia</taxon>
        <taxon>Flavobacteriales</taxon>
        <taxon>Flavobacteriaceae</taxon>
        <taxon>Flavobacterium</taxon>
    </lineage>
</organism>
<reference evidence="2" key="1">
    <citation type="submission" date="2016-10" db="EMBL/GenBank/DDBJ databases">
        <authorList>
            <person name="Varghese N."/>
            <person name="Submissions S."/>
        </authorList>
    </citation>
    <scope>NUCLEOTIDE SEQUENCE [LARGE SCALE GENOMIC DNA]</scope>
    <source>
        <strain evidence="2">DSM 15718</strain>
    </source>
</reference>
<proteinExistence type="predicted"/>
<protein>
    <submittedName>
        <fullName evidence="1">Uncharacterized protein</fullName>
    </submittedName>
</protein>
<dbReference type="Proteomes" id="UP000198569">
    <property type="component" value="Unassembled WGS sequence"/>
</dbReference>
<sequence>MKKRLFLCLDISGYMIGIEWFLDLFTPVSNNYKKYNSENA</sequence>
<dbReference type="AlphaFoldDB" id="A0A1H2UF83"/>
<keyword evidence="2" id="KW-1185">Reference proteome</keyword>
<evidence type="ECO:0000313" key="2">
    <source>
        <dbReference type="Proteomes" id="UP000198569"/>
    </source>
</evidence>
<evidence type="ECO:0000313" key="1">
    <source>
        <dbReference type="EMBL" id="SDW54786.1"/>
    </source>
</evidence>
<gene>
    <name evidence="1" type="ORF">SAMN05444338_103156</name>
</gene>
<dbReference type="EMBL" id="FNMV01000003">
    <property type="protein sequence ID" value="SDW54786.1"/>
    <property type="molecule type" value="Genomic_DNA"/>
</dbReference>
<accession>A0A1H2UF83</accession>
<name>A0A1H2UF83_9FLAO</name>
<dbReference type="STRING" id="229203.SAMN05444338_103156"/>